<reference evidence="1 2" key="1">
    <citation type="submission" date="2021-04" db="EMBL/GenBank/DDBJ databases">
        <title>Chitinophaga sp. nov., isolated from the rhizosphere soil.</title>
        <authorList>
            <person name="He S."/>
        </authorList>
    </citation>
    <scope>NUCLEOTIDE SEQUENCE [LARGE SCALE GENOMIC DNA]</scope>
    <source>
        <strain evidence="1 2">2R12</strain>
    </source>
</reference>
<evidence type="ECO:0000313" key="2">
    <source>
        <dbReference type="Proteomes" id="UP000676386"/>
    </source>
</evidence>
<accession>A0ABS5J0V2</accession>
<protein>
    <recommendedName>
        <fullName evidence="3">DUF4136 domain-containing protein</fullName>
    </recommendedName>
</protein>
<keyword evidence="2" id="KW-1185">Reference proteome</keyword>
<dbReference type="Proteomes" id="UP000676386">
    <property type="component" value="Unassembled WGS sequence"/>
</dbReference>
<dbReference type="EMBL" id="JAGTXB010000007">
    <property type="protein sequence ID" value="MBS0028868.1"/>
    <property type="molecule type" value="Genomic_DNA"/>
</dbReference>
<organism evidence="1 2">
    <name type="scientific">Chitinophaga hostae</name>
    <dbReference type="NCBI Taxonomy" id="2831022"/>
    <lineage>
        <taxon>Bacteria</taxon>
        <taxon>Pseudomonadati</taxon>
        <taxon>Bacteroidota</taxon>
        <taxon>Chitinophagia</taxon>
        <taxon>Chitinophagales</taxon>
        <taxon>Chitinophagaceae</taxon>
        <taxon>Chitinophaga</taxon>
    </lineage>
</organism>
<dbReference type="PROSITE" id="PS51257">
    <property type="entry name" value="PROKAR_LIPOPROTEIN"/>
    <property type="match status" value="1"/>
</dbReference>
<comment type="caution">
    <text evidence="1">The sequence shown here is derived from an EMBL/GenBank/DDBJ whole genome shotgun (WGS) entry which is preliminary data.</text>
</comment>
<evidence type="ECO:0008006" key="3">
    <source>
        <dbReference type="Google" id="ProtNLM"/>
    </source>
</evidence>
<evidence type="ECO:0000313" key="1">
    <source>
        <dbReference type="EMBL" id="MBS0028868.1"/>
    </source>
</evidence>
<name>A0ABS5J0V2_9BACT</name>
<sequence length="195" mass="22656">MMRILALIIFTCLVVSCQHQEHYVKPINKDSTYYLLRSLVEKFSLTNDGMLADSNQLIFYYEKRFDTSLLISLKKEGDRIKTIVYQVAPPYYMNGGRPEENRKSPQFFEGFSFSIDTVSWKSTVNDAREILNTNVPQNQTDIAFDGATYLLAFNSRIRVNRNTIDDSLLSGYLSLLKSRFLYKSMAQKPVWRKES</sequence>
<proteinExistence type="predicted"/>
<gene>
    <name evidence="1" type="ORF">KE626_16225</name>
</gene>
<dbReference type="RefSeq" id="WP_211973970.1">
    <property type="nucleotide sequence ID" value="NZ_CBFHAM010000040.1"/>
</dbReference>